<evidence type="ECO:0000313" key="3">
    <source>
        <dbReference type="EMBL" id="KAG0125396.1"/>
    </source>
</evidence>
<accession>A0A835P1E7</accession>
<dbReference type="OrthoDB" id="5986838at2759"/>
<feature type="compositionally biased region" description="Basic and acidic residues" evidence="1">
    <location>
        <begin position="721"/>
        <end position="731"/>
    </location>
</feature>
<reference evidence="3" key="1">
    <citation type="submission" date="2020-10" db="EMBL/GenBank/DDBJ databases">
        <title>Feather gene expression reveals the developmental basis of iridescence in African starlings.</title>
        <authorList>
            <person name="Rubenstein D.R."/>
        </authorList>
    </citation>
    <scope>NUCLEOTIDE SEQUENCE</scope>
    <source>
        <strain evidence="3">SS15</strain>
        <tissue evidence="3">Liver</tissue>
    </source>
</reference>
<gene>
    <name evidence="4" type="ORF">IHE44_0005280</name>
    <name evidence="3" type="ORF">IHE44_005377</name>
</gene>
<organism evidence="3">
    <name type="scientific">Lamprotornis superbus</name>
    <dbReference type="NCBI Taxonomy" id="245042"/>
    <lineage>
        <taxon>Eukaryota</taxon>
        <taxon>Metazoa</taxon>
        <taxon>Chordata</taxon>
        <taxon>Craniata</taxon>
        <taxon>Vertebrata</taxon>
        <taxon>Euteleostomi</taxon>
        <taxon>Archelosauria</taxon>
        <taxon>Archosauria</taxon>
        <taxon>Dinosauria</taxon>
        <taxon>Saurischia</taxon>
        <taxon>Theropoda</taxon>
        <taxon>Coelurosauria</taxon>
        <taxon>Aves</taxon>
        <taxon>Neognathae</taxon>
        <taxon>Neoaves</taxon>
        <taxon>Telluraves</taxon>
        <taxon>Australaves</taxon>
        <taxon>Passeriformes</taxon>
        <taxon>Sturnidae</taxon>
        <taxon>Lamprotornis</taxon>
    </lineage>
</organism>
<keyword evidence="2" id="KW-0472">Membrane</keyword>
<dbReference type="EMBL" id="JADDUC020000002">
    <property type="protein sequence ID" value="KAI1241788.1"/>
    <property type="molecule type" value="Genomic_DNA"/>
</dbReference>
<name>A0A835P1E7_9PASS</name>
<evidence type="ECO:0000256" key="1">
    <source>
        <dbReference type="SAM" id="MobiDB-lite"/>
    </source>
</evidence>
<feature type="region of interest" description="Disordered" evidence="1">
    <location>
        <begin position="721"/>
        <end position="743"/>
    </location>
</feature>
<evidence type="ECO:0000313" key="4">
    <source>
        <dbReference type="EMBL" id="KAI1241788.1"/>
    </source>
</evidence>
<feature type="transmembrane region" description="Helical" evidence="2">
    <location>
        <begin position="881"/>
        <end position="899"/>
    </location>
</feature>
<feature type="region of interest" description="Disordered" evidence="1">
    <location>
        <begin position="800"/>
        <end position="823"/>
    </location>
</feature>
<reference evidence="4 5" key="2">
    <citation type="journal article" date="2021" name="J. Hered.">
        <title>Feather Gene Expression Elucidates the Developmental Basis of Plumage Iridescence in African Starlings.</title>
        <authorList>
            <person name="Rubenstein D.R."/>
            <person name="Corvelo A."/>
            <person name="MacManes M.D."/>
            <person name="Maia R."/>
            <person name="Narzisi G."/>
            <person name="Rousaki A."/>
            <person name="Vandenabeele P."/>
            <person name="Shawkey M.D."/>
            <person name="Solomon J."/>
        </authorList>
    </citation>
    <scope>NUCLEOTIDE SEQUENCE [LARGE SCALE GENOMIC DNA]</scope>
    <source>
        <strain evidence="4">SS15</strain>
    </source>
</reference>
<feature type="transmembrane region" description="Helical" evidence="2">
    <location>
        <begin position="850"/>
        <end position="869"/>
    </location>
</feature>
<protein>
    <submittedName>
        <fullName evidence="3">Uncharacterized protein</fullName>
    </submittedName>
</protein>
<comment type="caution">
    <text evidence="3">The sequence shown here is derived from an EMBL/GenBank/DDBJ whole genome shotgun (WGS) entry which is preliminary data.</text>
</comment>
<keyword evidence="5" id="KW-1185">Reference proteome</keyword>
<dbReference type="Proteomes" id="UP000618051">
    <property type="component" value="Unassembled WGS sequence"/>
</dbReference>
<sequence length="1077" mass="125338">MKQVFRYMLQAWNAKADPCEKLLQSQAAGWNYKQDDDNQKRVEAAFSYEMFDFTLKNVANSANVTAVNSIQSFPEDSQAVTIAAMKQTKKTMIRFWKNLLCGENDSSPYCLDSIVRTAIFNFDFYFWKKNASGNNVLICEAQYPDFQKRYPSISLRLSQKGLCATIFSYLVSINKYYFIHSQREKNIQEKNFVAPDNSLFFCLLIKPAGPLILDQLVLEPILFSHVRNYILGKEKKKNKNHQVHIYETYKDAKGKGWLQVEGKKHNAQTSDDSAIKSLNQCSNQKSNRDGWEQIKQHCKNSLKRSVVTGFPSVFWNSSSDYSSSSPYKLTYVFEEFVIQPLAGRSIAPHNGTYLNENCHSHKPFTRRKQAHRAPESYTFSLGSGNFQSQDWGRDSFLCCQIFSKYVALSDSFWFPNDGFILTKKPDKSPQTFLYAISASKHLDLLSAENTPKRGAGEKAQQTGDELSSRMCLLLLALNCPFYLWKECFINKLRHLTTWEKQNITVTNMLCGIYLKNWQSEENINAYSMDLNKNMKEMSVKKKKKKKPYAVNTEKGLSEFVFHKTNGSSTVLTVTRQQQSFSCAKITDATQILPRSVMILRYALLPGRRYWDIEKCLIYIEPWDITLQIKMKQITLEKNPETVKAFIEERTLKKSFKSPFCASWGKQKSEMQLFQVQDSNILVPFFLVYNPCNETCVNFEEGYILYTAIVSIFSKKWQDSRNSENSTEETHSHTLKPPKRPNGTLEHLLQSERAAIKKSHYKDFTKKKEKSSYQHSCSGGTVIIWDLFYFMLTNKSQISQNHRNKDSLKGTRNKRCSESRMKTKPQSAIDDVQNTLQNSCMCDFEIISSTYFLPLSIFLHGFFVFILDAYDKKISQENFKAIFLNCFYFGQRLILHFIFIDKRLLLKHLFHLLYEKEKRKKMNLETIARHIDSPLRRHVKEYDNVLYLLQITERLILICSVCCTKIHLRSSYTVQNRDIQPKKKYFKINDAISACMQDWQHYHAFLASWFVFGSTHFTSEFQLWTDTSYQRIKLAERVCFSWITTNALQPSGGVCLSFDYRSLQFSPAWMFSKQQPIT</sequence>
<dbReference type="AlphaFoldDB" id="A0A835P1E7"/>
<evidence type="ECO:0000256" key="2">
    <source>
        <dbReference type="SAM" id="Phobius"/>
    </source>
</evidence>
<keyword evidence="2" id="KW-0812">Transmembrane</keyword>
<dbReference type="EMBL" id="JADDUC010000021">
    <property type="protein sequence ID" value="KAG0125396.1"/>
    <property type="molecule type" value="Genomic_DNA"/>
</dbReference>
<keyword evidence="2" id="KW-1133">Transmembrane helix</keyword>
<reference evidence="4" key="3">
    <citation type="submission" date="2022-01" db="EMBL/GenBank/DDBJ databases">
        <authorList>
            <person name="Rubenstein D.R."/>
        </authorList>
    </citation>
    <scope>NUCLEOTIDE SEQUENCE</scope>
    <source>
        <strain evidence="4">SS15</strain>
        <tissue evidence="4">Liver</tissue>
    </source>
</reference>
<feature type="compositionally biased region" description="Basic and acidic residues" evidence="1">
    <location>
        <begin position="802"/>
        <end position="820"/>
    </location>
</feature>
<proteinExistence type="predicted"/>
<evidence type="ECO:0000313" key="5">
    <source>
        <dbReference type="Proteomes" id="UP000618051"/>
    </source>
</evidence>